<comment type="caution">
    <text evidence="1">The sequence shown here is derived from an EMBL/GenBank/DDBJ whole genome shotgun (WGS) entry which is preliminary data.</text>
</comment>
<organism evidence="1 2">
    <name type="scientific">Petrolisthes cinctipes</name>
    <name type="common">Flat porcelain crab</name>
    <dbReference type="NCBI Taxonomy" id="88211"/>
    <lineage>
        <taxon>Eukaryota</taxon>
        <taxon>Metazoa</taxon>
        <taxon>Ecdysozoa</taxon>
        <taxon>Arthropoda</taxon>
        <taxon>Crustacea</taxon>
        <taxon>Multicrustacea</taxon>
        <taxon>Malacostraca</taxon>
        <taxon>Eumalacostraca</taxon>
        <taxon>Eucarida</taxon>
        <taxon>Decapoda</taxon>
        <taxon>Pleocyemata</taxon>
        <taxon>Anomura</taxon>
        <taxon>Galatheoidea</taxon>
        <taxon>Porcellanidae</taxon>
        <taxon>Petrolisthes</taxon>
    </lineage>
</organism>
<dbReference type="AlphaFoldDB" id="A0AAE1FGC7"/>
<sequence>MGKVAFCKVPNNVVLPKHRDYYRNFIIKSEGTGIDQMKTILRTYAHPDQAAHRSITSQSCKSWRMPKLLSLSGMLAYTRALVATVPPSLESQSLVARYSVPYKTKIDSKGATALSEVEESLQEIDPELKKVVSPMKEIKLDDEIQNVKEFVEHLELFKKEGTLWFRVWKQKVEECQDPDEKSKLEANFKVS</sequence>
<gene>
    <name evidence="1" type="ORF">Pcinc_022008</name>
</gene>
<dbReference type="Proteomes" id="UP001286313">
    <property type="component" value="Unassembled WGS sequence"/>
</dbReference>
<evidence type="ECO:0000313" key="1">
    <source>
        <dbReference type="EMBL" id="KAK3872944.1"/>
    </source>
</evidence>
<name>A0AAE1FGC7_PETCI</name>
<evidence type="ECO:0000313" key="2">
    <source>
        <dbReference type="Proteomes" id="UP001286313"/>
    </source>
</evidence>
<dbReference type="EMBL" id="JAWQEG010002282">
    <property type="protein sequence ID" value="KAK3872944.1"/>
    <property type="molecule type" value="Genomic_DNA"/>
</dbReference>
<protein>
    <submittedName>
        <fullName evidence="1">Uncharacterized protein</fullName>
    </submittedName>
</protein>
<reference evidence="1" key="1">
    <citation type="submission" date="2023-10" db="EMBL/GenBank/DDBJ databases">
        <title>Genome assemblies of two species of porcelain crab, Petrolisthes cinctipes and Petrolisthes manimaculis (Anomura: Porcellanidae).</title>
        <authorList>
            <person name="Angst P."/>
        </authorList>
    </citation>
    <scope>NUCLEOTIDE SEQUENCE</scope>
    <source>
        <strain evidence="1">PB745_01</strain>
        <tissue evidence="1">Gill</tissue>
    </source>
</reference>
<accession>A0AAE1FGC7</accession>
<keyword evidence="2" id="KW-1185">Reference proteome</keyword>
<proteinExistence type="predicted"/>